<name>A0A9D2PW01_9MICO</name>
<dbReference type="EMBL" id="DWWC01000019">
    <property type="protein sequence ID" value="HJC68204.1"/>
    <property type="molecule type" value="Genomic_DNA"/>
</dbReference>
<reference evidence="2" key="1">
    <citation type="journal article" date="2021" name="PeerJ">
        <title>Extensive microbial diversity within the chicken gut microbiome revealed by metagenomics and culture.</title>
        <authorList>
            <person name="Gilroy R."/>
            <person name="Ravi A."/>
            <person name="Getino M."/>
            <person name="Pursley I."/>
            <person name="Horton D.L."/>
            <person name="Alikhan N.F."/>
            <person name="Baker D."/>
            <person name="Gharbi K."/>
            <person name="Hall N."/>
            <person name="Watson M."/>
            <person name="Adriaenssens E.M."/>
            <person name="Foster-Nyarko E."/>
            <person name="Jarju S."/>
            <person name="Secka A."/>
            <person name="Antonio M."/>
            <person name="Oren A."/>
            <person name="Chaudhuri R.R."/>
            <person name="La Ragione R."/>
            <person name="Hildebrand F."/>
            <person name="Pallen M.J."/>
        </authorList>
    </citation>
    <scope>NUCLEOTIDE SEQUENCE</scope>
    <source>
        <strain evidence="2">CHK130-7132</strain>
    </source>
</reference>
<organism evidence="2 3">
    <name type="scientific">Candidatus Brachybacterium intestinipullorum</name>
    <dbReference type="NCBI Taxonomy" id="2838512"/>
    <lineage>
        <taxon>Bacteria</taxon>
        <taxon>Bacillati</taxon>
        <taxon>Actinomycetota</taxon>
        <taxon>Actinomycetes</taxon>
        <taxon>Micrococcales</taxon>
        <taxon>Dermabacteraceae</taxon>
        <taxon>Brachybacterium</taxon>
    </lineage>
</organism>
<dbReference type="AlphaFoldDB" id="A0A9D2PW01"/>
<accession>A0A9D2PW01</accession>
<dbReference type="Proteomes" id="UP000823854">
    <property type="component" value="Unassembled WGS sequence"/>
</dbReference>
<protein>
    <submittedName>
        <fullName evidence="2">Uncharacterized protein</fullName>
    </submittedName>
</protein>
<sequence length="104" mass="10884">MSTHSTPADGPSDAHDRTAPPPEETMVEQAGQIRIGDAVLVVHRTLADEHSAYVVLRGRDGGDVFDLAARPGQAIEVPGAGAVLVAGVRASTRERRGAVLLRPL</sequence>
<evidence type="ECO:0000313" key="2">
    <source>
        <dbReference type="EMBL" id="HJC68204.1"/>
    </source>
</evidence>
<evidence type="ECO:0000313" key="3">
    <source>
        <dbReference type="Proteomes" id="UP000823854"/>
    </source>
</evidence>
<feature type="region of interest" description="Disordered" evidence="1">
    <location>
        <begin position="1"/>
        <end position="30"/>
    </location>
</feature>
<evidence type="ECO:0000256" key="1">
    <source>
        <dbReference type="SAM" id="MobiDB-lite"/>
    </source>
</evidence>
<proteinExistence type="predicted"/>
<gene>
    <name evidence="2" type="ORF">H9932_00805</name>
</gene>
<comment type="caution">
    <text evidence="2">The sequence shown here is derived from an EMBL/GenBank/DDBJ whole genome shotgun (WGS) entry which is preliminary data.</text>
</comment>
<reference evidence="2" key="2">
    <citation type="submission" date="2021-04" db="EMBL/GenBank/DDBJ databases">
        <authorList>
            <person name="Gilroy R."/>
        </authorList>
    </citation>
    <scope>NUCLEOTIDE SEQUENCE</scope>
    <source>
        <strain evidence="2">CHK130-7132</strain>
    </source>
</reference>